<dbReference type="eggNOG" id="ENOG502Z84S">
    <property type="taxonomic scope" value="Bacteria"/>
</dbReference>
<gene>
    <name evidence="1" type="ORF">SAMN04487992_106223</name>
</gene>
<protein>
    <recommendedName>
        <fullName evidence="3">DUF1835 domain-containing protein</fullName>
    </recommendedName>
</protein>
<proteinExistence type="predicted"/>
<reference evidence="2" key="1">
    <citation type="submission" date="2016-10" db="EMBL/GenBank/DDBJ databases">
        <authorList>
            <person name="Varghese N."/>
            <person name="Submissions S."/>
        </authorList>
    </citation>
    <scope>NUCLEOTIDE SEQUENCE [LARGE SCALE GENOMIC DNA]</scope>
    <source>
        <strain evidence="2">DSM 24729</strain>
    </source>
</reference>
<organism evidence="1 2">
    <name type="scientific">Cellulophaga baltica</name>
    <dbReference type="NCBI Taxonomy" id="76594"/>
    <lineage>
        <taxon>Bacteria</taxon>
        <taxon>Pseudomonadati</taxon>
        <taxon>Bacteroidota</taxon>
        <taxon>Flavobacteriia</taxon>
        <taxon>Flavobacteriales</taxon>
        <taxon>Flavobacteriaceae</taxon>
        <taxon>Cellulophaga</taxon>
    </lineage>
</organism>
<dbReference type="Proteomes" id="UP000182114">
    <property type="component" value="Unassembled WGS sequence"/>
</dbReference>
<sequence length="310" mass="36139">MSSLLHITNGDTFTNKLKTLNVPGAIITWREMLCEGKTESNVGSENFWKTRFEFLNKNYRVSKSIFIEKTLKEYRSLCNHKKQDEIVLWFEYDLFCQINMLAVISWLKTHRKYAQISLVCSGKEDKSDVKYGLNDLSDAKLKKLYKNKITLTLDDIEYADYVWQLYCSDNPIRLENLTDFENYQFKYLGESIQAHLHRFPSVKNGLNEMESRILQLAAESKAANKTDFMEILLKNQGILGFGDTQFQRALGRLKPLFSSFNPVRLTQKGKLILQGDTSYYSCIQENDYYLGGALKYDFLYNTDTNRILKL</sequence>
<evidence type="ECO:0008006" key="3">
    <source>
        <dbReference type="Google" id="ProtNLM"/>
    </source>
</evidence>
<dbReference type="AlphaFoldDB" id="A0A1G7HR98"/>
<name>A0A1G7HR98_9FLAO</name>
<dbReference type="RefSeq" id="WP_074538534.1">
    <property type="nucleotide sequence ID" value="NZ_FNBD01000006.1"/>
</dbReference>
<evidence type="ECO:0000313" key="1">
    <source>
        <dbReference type="EMBL" id="SDF02814.1"/>
    </source>
</evidence>
<accession>A0A1G7HR98</accession>
<evidence type="ECO:0000313" key="2">
    <source>
        <dbReference type="Proteomes" id="UP000182114"/>
    </source>
</evidence>
<keyword evidence="2" id="KW-1185">Reference proteome</keyword>
<dbReference type="EMBL" id="FNBD01000006">
    <property type="protein sequence ID" value="SDF02814.1"/>
    <property type="molecule type" value="Genomic_DNA"/>
</dbReference>